<dbReference type="Proteomes" id="UP000295058">
    <property type="component" value="Unassembled WGS sequence"/>
</dbReference>
<dbReference type="AlphaFoldDB" id="A0A235CNA0"/>
<dbReference type="InterPro" id="IPR001029">
    <property type="entry name" value="Flagellin_N"/>
</dbReference>
<dbReference type="Gene3D" id="2.170.280.10">
    <property type="entry name" value="f41 fragment of flagellin, middle domain"/>
    <property type="match status" value="1"/>
</dbReference>
<dbReference type="InterPro" id="IPR010810">
    <property type="entry name" value="Flagellin_hook_IN_motif"/>
</dbReference>
<dbReference type="GO" id="GO:0005198">
    <property type="term" value="F:structural molecule activity"/>
    <property type="evidence" value="ECO:0007669"/>
    <property type="project" value="UniProtKB-UniRule"/>
</dbReference>
<accession>A0A235CNA0</accession>
<evidence type="ECO:0000259" key="5">
    <source>
        <dbReference type="Pfam" id="PF00669"/>
    </source>
</evidence>
<reference evidence="7 9" key="1">
    <citation type="submission" date="2017-08" db="EMBL/GenBank/DDBJ databases">
        <title>Draft Genome Sequence of the Marine Bacterium Oceanimonas baumannii ATCC 700832.</title>
        <authorList>
            <person name="Mcclelland W.D."/>
            <person name="Brennan M.A."/>
            <person name="Trachtenberg A.M."/>
            <person name="Maclea K.S."/>
        </authorList>
    </citation>
    <scope>NUCLEOTIDE SEQUENCE [LARGE SCALE GENOMIC DNA]</scope>
    <source>
        <strain evidence="7 9">ATCC 700832</strain>
    </source>
</reference>
<dbReference type="Gene3D" id="1.20.1330.10">
    <property type="entry name" value="f41 fragment of flagellin, N-terminal domain"/>
    <property type="match status" value="1"/>
</dbReference>
<evidence type="ECO:0000313" key="10">
    <source>
        <dbReference type="Proteomes" id="UP000295058"/>
    </source>
</evidence>
<keyword evidence="7" id="KW-0966">Cell projection</keyword>
<feature type="domain" description="Flagellin C-terminal" evidence="6">
    <location>
        <begin position="413"/>
        <end position="498"/>
    </location>
</feature>
<dbReference type="Proteomes" id="UP000243640">
    <property type="component" value="Unassembled WGS sequence"/>
</dbReference>
<keyword evidence="7" id="KW-0969">Cilium</keyword>
<comment type="function">
    <text evidence="4">Flagellin is the subunit protein which polymerizes to form the filaments of bacterial flagella.</text>
</comment>
<dbReference type="Gene3D" id="6.10.280.190">
    <property type="match status" value="1"/>
</dbReference>
<evidence type="ECO:0000313" key="9">
    <source>
        <dbReference type="Proteomes" id="UP000243640"/>
    </source>
</evidence>
<dbReference type="InterPro" id="IPR046358">
    <property type="entry name" value="Flagellin_C"/>
</dbReference>
<dbReference type="PANTHER" id="PTHR42792:SF2">
    <property type="entry name" value="FLAGELLIN"/>
    <property type="match status" value="1"/>
</dbReference>
<dbReference type="EMBL" id="SODO01000003">
    <property type="protein sequence ID" value="TDW60084.1"/>
    <property type="molecule type" value="Genomic_DNA"/>
</dbReference>
<protein>
    <recommendedName>
        <fullName evidence="4">Flagellin</fullName>
    </recommendedName>
</protein>
<name>A0A235CNA0_9GAMM</name>
<dbReference type="PRINTS" id="PR00207">
    <property type="entry name" value="FLAGELLIN"/>
</dbReference>
<reference evidence="8 10" key="2">
    <citation type="submission" date="2019-03" db="EMBL/GenBank/DDBJ databases">
        <title>Genomic Encyclopedia of Archaeal and Bacterial Type Strains, Phase II (KMG-II): from individual species to whole genera.</title>
        <authorList>
            <person name="Goeker M."/>
        </authorList>
    </citation>
    <scope>NUCLEOTIDE SEQUENCE [LARGE SCALE GENOMIC DNA]</scope>
    <source>
        <strain evidence="8 10">DSM 15594</strain>
    </source>
</reference>
<comment type="similarity">
    <text evidence="1 4">Belongs to the bacterial flagellin family.</text>
</comment>
<evidence type="ECO:0000256" key="2">
    <source>
        <dbReference type="ARBA" id="ARBA00022525"/>
    </source>
</evidence>
<dbReference type="Gene3D" id="2.30.220.10">
    <property type="entry name" value="f41 fragment of flagellin, C-terminal domain"/>
    <property type="match status" value="1"/>
</dbReference>
<dbReference type="PANTHER" id="PTHR42792">
    <property type="entry name" value="FLAGELLIN"/>
    <property type="match status" value="1"/>
</dbReference>
<evidence type="ECO:0000256" key="4">
    <source>
        <dbReference type="RuleBase" id="RU362073"/>
    </source>
</evidence>
<dbReference type="Pfam" id="PF00669">
    <property type="entry name" value="Flagellin_N"/>
    <property type="match status" value="1"/>
</dbReference>
<comment type="caution">
    <text evidence="7">The sequence shown here is derived from an EMBL/GenBank/DDBJ whole genome shotgun (WGS) entry which is preliminary data.</text>
</comment>
<dbReference type="Pfam" id="PF07196">
    <property type="entry name" value="Flagellin_IN"/>
    <property type="match status" value="2"/>
</dbReference>
<evidence type="ECO:0000259" key="6">
    <source>
        <dbReference type="Pfam" id="PF00700"/>
    </source>
</evidence>
<dbReference type="InterPro" id="IPR001492">
    <property type="entry name" value="Flagellin"/>
</dbReference>
<keyword evidence="3 4" id="KW-0975">Bacterial flagellum</keyword>
<dbReference type="OrthoDB" id="9796789at2"/>
<evidence type="ECO:0000313" key="7">
    <source>
        <dbReference type="EMBL" id="OYD25899.1"/>
    </source>
</evidence>
<evidence type="ECO:0000256" key="1">
    <source>
        <dbReference type="ARBA" id="ARBA00005709"/>
    </source>
</evidence>
<dbReference type="GO" id="GO:0009288">
    <property type="term" value="C:bacterial-type flagellum"/>
    <property type="evidence" value="ECO:0007669"/>
    <property type="project" value="UniProtKB-SubCell"/>
</dbReference>
<evidence type="ECO:0000256" key="3">
    <source>
        <dbReference type="ARBA" id="ARBA00023143"/>
    </source>
</evidence>
<gene>
    <name evidence="7" type="ORF">B6S09_03410</name>
    <name evidence="8" type="ORF">LY04_01076</name>
</gene>
<comment type="subcellular location">
    <subcellularLocation>
        <location evidence="4">Secreted</location>
    </subcellularLocation>
    <subcellularLocation>
        <location evidence="4">Bacterial flagellum</location>
    </subcellularLocation>
</comment>
<dbReference type="InterPro" id="IPR042187">
    <property type="entry name" value="Flagellin_C_sub2"/>
</dbReference>
<dbReference type="SUPFAM" id="SSF64518">
    <property type="entry name" value="Phase 1 flagellin"/>
    <property type="match status" value="1"/>
</dbReference>
<sequence>MAITVNTNVTGMTAQRNLNQSSNALATSMERLATGSRINSAKDDAAGLQISNRLNSQVRGLGVAMKNASDGISIAQTAEGAMNESTAILQRMRDLALQSANGTNSDDDRSAIQKEVSALQNELTRIAETTSFGGQNLLDGSFGSRTLQVGANANETIDLTLKSVAANKIGSHRQTLTAGTAGEGLGAASAAAADLATVADNGVTASGTLTINGREAVDVAVAAGASAKDIAKAVNDVSSATGVSAEAKSTAVLSGLSAAGKVGFELNGVAVSANVESETDLTSLADAINAKAAESGIKASMDGGDLVLTSDDGTDIKIENFVGNADGDTINVRGKDIDGNDAGTAAVALTSGTAADDSTIIAGSVRLNSNDAFSVKDGADNATLGTLAAGEFSELKDVSTISLATQDGAQKAIGILDGAIGMIDAQRSDLGAMQNRLNSTINNLANTRENAAAGMSRIKDVDFAQETVNLTKQQILQQAGTSILAQAKQIPQAALSLLG</sequence>
<keyword evidence="7" id="KW-0282">Flagellum</keyword>
<organism evidence="7 9">
    <name type="scientific">Oceanimonas baumannii</name>
    <dbReference type="NCBI Taxonomy" id="129578"/>
    <lineage>
        <taxon>Bacteria</taxon>
        <taxon>Pseudomonadati</taxon>
        <taxon>Pseudomonadota</taxon>
        <taxon>Gammaproteobacteria</taxon>
        <taxon>Aeromonadales</taxon>
        <taxon>Aeromonadaceae</taxon>
        <taxon>Oceanimonas</taxon>
    </lineage>
</organism>
<keyword evidence="10" id="KW-1185">Reference proteome</keyword>
<evidence type="ECO:0000313" key="8">
    <source>
        <dbReference type="EMBL" id="TDW60084.1"/>
    </source>
</evidence>
<keyword evidence="2 4" id="KW-0964">Secreted</keyword>
<dbReference type="RefSeq" id="WP_094277087.1">
    <property type="nucleotide sequence ID" value="NZ_JBLWZI010000001.1"/>
</dbReference>
<dbReference type="Gene3D" id="6.10.10.10">
    <property type="entry name" value="Flagellar export chaperone, C-terminal domain"/>
    <property type="match status" value="1"/>
</dbReference>
<feature type="domain" description="Flagellin N-terminal" evidence="5">
    <location>
        <begin position="5"/>
        <end position="141"/>
    </location>
</feature>
<proteinExistence type="inferred from homology"/>
<dbReference type="EMBL" id="NQJF01000002">
    <property type="protein sequence ID" value="OYD25899.1"/>
    <property type="molecule type" value="Genomic_DNA"/>
</dbReference>
<dbReference type="GO" id="GO:0005576">
    <property type="term" value="C:extracellular region"/>
    <property type="evidence" value="ECO:0007669"/>
    <property type="project" value="UniProtKB-SubCell"/>
</dbReference>
<dbReference type="Pfam" id="PF00700">
    <property type="entry name" value="Flagellin_C"/>
    <property type="match status" value="1"/>
</dbReference>